<dbReference type="Proteomes" id="UP001054252">
    <property type="component" value="Unassembled WGS sequence"/>
</dbReference>
<dbReference type="AlphaFoldDB" id="A0AAV5L2X1"/>
<gene>
    <name evidence="2" type="ORF">SLEP1_g40275</name>
</gene>
<protein>
    <submittedName>
        <fullName evidence="2">Uncharacterized protein</fullName>
    </submittedName>
</protein>
<evidence type="ECO:0000313" key="2">
    <source>
        <dbReference type="EMBL" id="GKV31598.1"/>
    </source>
</evidence>
<dbReference type="EMBL" id="BPVZ01000092">
    <property type="protein sequence ID" value="GKV31598.1"/>
    <property type="molecule type" value="Genomic_DNA"/>
</dbReference>
<evidence type="ECO:0000256" key="1">
    <source>
        <dbReference type="SAM" id="MobiDB-lite"/>
    </source>
</evidence>
<name>A0AAV5L2X1_9ROSI</name>
<keyword evidence="3" id="KW-1185">Reference proteome</keyword>
<proteinExistence type="predicted"/>
<evidence type="ECO:0000313" key="3">
    <source>
        <dbReference type="Proteomes" id="UP001054252"/>
    </source>
</evidence>
<organism evidence="2 3">
    <name type="scientific">Rubroshorea leprosula</name>
    <dbReference type="NCBI Taxonomy" id="152421"/>
    <lineage>
        <taxon>Eukaryota</taxon>
        <taxon>Viridiplantae</taxon>
        <taxon>Streptophyta</taxon>
        <taxon>Embryophyta</taxon>
        <taxon>Tracheophyta</taxon>
        <taxon>Spermatophyta</taxon>
        <taxon>Magnoliopsida</taxon>
        <taxon>eudicotyledons</taxon>
        <taxon>Gunneridae</taxon>
        <taxon>Pentapetalae</taxon>
        <taxon>rosids</taxon>
        <taxon>malvids</taxon>
        <taxon>Malvales</taxon>
        <taxon>Dipterocarpaceae</taxon>
        <taxon>Rubroshorea</taxon>
    </lineage>
</organism>
<reference evidence="2 3" key="1">
    <citation type="journal article" date="2021" name="Commun. Biol.">
        <title>The genome of Shorea leprosula (Dipterocarpaceae) highlights the ecological relevance of drought in aseasonal tropical rainforests.</title>
        <authorList>
            <person name="Ng K.K.S."/>
            <person name="Kobayashi M.J."/>
            <person name="Fawcett J.A."/>
            <person name="Hatakeyama M."/>
            <person name="Paape T."/>
            <person name="Ng C.H."/>
            <person name="Ang C.C."/>
            <person name="Tnah L.H."/>
            <person name="Lee C.T."/>
            <person name="Nishiyama T."/>
            <person name="Sese J."/>
            <person name="O'Brien M.J."/>
            <person name="Copetti D."/>
            <person name="Mohd Noor M.I."/>
            <person name="Ong R.C."/>
            <person name="Putra M."/>
            <person name="Sireger I.Z."/>
            <person name="Indrioko S."/>
            <person name="Kosugi Y."/>
            <person name="Izuno A."/>
            <person name="Isagi Y."/>
            <person name="Lee S.L."/>
            <person name="Shimizu K.K."/>
        </authorList>
    </citation>
    <scope>NUCLEOTIDE SEQUENCE [LARGE SCALE GENOMIC DNA]</scope>
    <source>
        <strain evidence="2">214</strain>
    </source>
</reference>
<accession>A0AAV5L2X1</accession>
<sequence length="71" mass="7570">MGSIEPELGLTKPSGWVPSNPADLGSTEPNCWVQWKPFAGFSGSYLLGSSNLTNLANLGLMEPNGWVICCK</sequence>
<comment type="caution">
    <text evidence="2">The sequence shown here is derived from an EMBL/GenBank/DDBJ whole genome shotgun (WGS) entry which is preliminary data.</text>
</comment>
<feature type="region of interest" description="Disordered" evidence="1">
    <location>
        <begin position="1"/>
        <end position="20"/>
    </location>
</feature>